<evidence type="ECO:0000313" key="10">
    <source>
        <dbReference type="Proteomes" id="UP000249723"/>
    </source>
</evidence>
<comment type="subcellular location">
    <subcellularLocation>
        <location evidence="1">Membrane</location>
        <topology evidence="1">Multi-pass membrane protein</topology>
    </subcellularLocation>
</comment>
<dbReference type="PANTHER" id="PTHR33281:SF21">
    <property type="entry name" value="MEMBRANE PROTEIN"/>
    <property type="match status" value="1"/>
</dbReference>
<evidence type="ECO:0000256" key="2">
    <source>
        <dbReference type="ARBA" id="ARBA00022448"/>
    </source>
</evidence>
<feature type="transmembrane region" description="Helical" evidence="8">
    <location>
        <begin position="108"/>
        <end position="129"/>
    </location>
</feature>
<feature type="region of interest" description="Disordered" evidence="7">
    <location>
        <begin position="1"/>
        <end position="24"/>
    </location>
</feature>
<evidence type="ECO:0000313" key="9">
    <source>
        <dbReference type="EMBL" id="SCZ92506.1"/>
    </source>
</evidence>
<name>A0A2X0M1M9_9BASI</name>
<feature type="compositionally biased region" description="Basic and acidic residues" evidence="7">
    <location>
        <begin position="1"/>
        <end position="16"/>
    </location>
</feature>
<sequence>MRSDLQRGSEDGERCKGVRSAPTRAKPARPEAAWFLLYYWWPPLGLIPTATMDTVHSVLPAFASLPQPFSALSALAKAEEIDSRRVRTSKVGWWSDVRRIKGSTWPRIWRAVTIITLWAALIAVLEFNYQQRLSLTNNVTPLLSVVVGLLLVFRNSSAFQRWDEGRKAFSTLISTTRSLSRSVWINVGAATPPKFERDGSQIASNDPDLTERDHNAKVKALRLMVAVVVATKHHLRGEYGTDYEDLSALLPSKFKEIAGTTGFGWGAAEATVSAASPRAPEAIAQELRRLASIPSLHPPPQSPKTSTSPHHHSHTSNDERAPLLRHSASHVSTHSAVILNDSLAKPSIPLPLLITHQLGLYLAVCKKKGLLESVGPAGYNAMSASVSTLTDCFTTVERLAVIPIPPVYGIHLKQSTSLYLLTLPFTLVEIMGWKMVPFVTLCAFTLMGIEGIASEIEMPFGTSLHEKLDDSDLPLDLLCAELRNEIEHVISRLNAQHDDWVW</sequence>
<evidence type="ECO:0000256" key="8">
    <source>
        <dbReference type="SAM" id="Phobius"/>
    </source>
</evidence>
<evidence type="ECO:0000256" key="5">
    <source>
        <dbReference type="ARBA" id="ARBA00023065"/>
    </source>
</evidence>
<dbReference type="Proteomes" id="UP000249723">
    <property type="component" value="Unassembled WGS sequence"/>
</dbReference>
<evidence type="ECO:0000256" key="1">
    <source>
        <dbReference type="ARBA" id="ARBA00004141"/>
    </source>
</evidence>
<keyword evidence="2" id="KW-0813">Transport</keyword>
<dbReference type="AlphaFoldDB" id="A0A2X0M1M9"/>
<reference evidence="10" key="1">
    <citation type="submission" date="2016-10" db="EMBL/GenBank/DDBJ databases">
        <authorList>
            <person name="Jeantristanb JTB J.-T."/>
            <person name="Ricardo R."/>
        </authorList>
    </citation>
    <scope>NUCLEOTIDE SEQUENCE [LARGE SCALE GENOMIC DNA]</scope>
</reference>
<evidence type="ECO:0000256" key="4">
    <source>
        <dbReference type="ARBA" id="ARBA00022989"/>
    </source>
</evidence>
<keyword evidence="10" id="KW-1185">Reference proteome</keyword>
<evidence type="ECO:0000256" key="3">
    <source>
        <dbReference type="ARBA" id="ARBA00022692"/>
    </source>
</evidence>
<keyword evidence="3 8" id="KW-0812">Transmembrane</keyword>
<accession>A0A2X0M1M9</accession>
<organism evidence="9 10">
    <name type="scientific">Microbotryum saponariae</name>
    <dbReference type="NCBI Taxonomy" id="289078"/>
    <lineage>
        <taxon>Eukaryota</taxon>
        <taxon>Fungi</taxon>
        <taxon>Dikarya</taxon>
        <taxon>Basidiomycota</taxon>
        <taxon>Pucciniomycotina</taxon>
        <taxon>Microbotryomycetes</taxon>
        <taxon>Microbotryales</taxon>
        <taxon>Microbotryaceae</taxon>
        <taxon>Microbotryum</taxon>
    </lineage>
</organism>
<dbReference type="GO" id="GO:0016020">
    <property type="term" value="C:membrane"/>
    <property type="evidence" value="ECO:0007669"/>
    <property type="project" value="UniProtKB-SubCell"/>
</dbReference>
<feature type="region of interest" description="Disordered" evidence="7">
    <location>
        <begin position="293"/>
        <end position="319"/>
    </location>
</feature>
<dbReference type="InterPro" id="IPR044669">
    <property type="entry name" value="YneE/VCCN1/2-like"/>
</dbReference>
<dbReference type="STRING" id="289078.A0A2X0M1M9"/>
<evidence type="ECO:0000256" key="6">
    <source>
        <dbReference type="ARBA" id="ARBA00023136"/>
    </source>
</evidence>
<gene>
    <name evidence="9" type="ORF">BZ3500_MVSOF-1268-A1-R1_CHR5-2G07924</name>
</gene>
<proteinExistence type="predicted"/>
<keyword evidence="5" id="KW-0406">Ion transport</keyword>
<evidence type="ECO:0000256" key="7">
    <source>
        <dbReference type="SAM" id="MobiDB-lite"/>
    </source>
</evidence>
<dbReference type="EMBL" id="FMWP01000018">
    <property type="protein sequence ID" value="SCZ92506.1"/>
    <property type="molecule type" value="Genomic_DNA"/>
</dbReference>
<keyword evidence="4 8" id="KW-1133">Transmembrane helix</keyword>
<dbReference type="PANTHER" id="PTHR33281">
    <property type="entry name" value="UPF0187 PROTEIN YNEE"/>
    <property type="match status" value="1"/>
</dbReference>
<dbReference type="Pfam" id="PF25539">
    <property type="entry name" value="Bestrophin_2"/>
    <property type="match status" value="2"/>
</dbReference>
<keyword evidence="6 8" id="KW-0472">Membrane</keyword>
<protein>
    <submittedName>
        <fullName evidence="9">BZ3500_MvSof-1268-A1-R1_Chr5-2g07924 protein</fullName>
    </submittedName>
</protein>
<dbReference type="OrthoDB" id="1368at2759"/>
<dbReference type="GO" id="GO:0005254">
    <property type="term" value="F:chloride channel activity"/>
    <property type="evidence" value="ECO:0007669"/>
    <property type="project" value="InterPro"/>
</dbReference>